<dbReference type="Pfam" id="PF12833">
    <property type="entry name" value="HTH_18"/>
    <property type="match status" value="1"/>
</dbReference>
<dbReference type="PANTHER" id="PTHR43280">
    <property type="entry name" value="ARAC-FAMILY TRANSCRIPTIONAL REGULATOR"/>
    <property type="match status" value="1"/>
</dbReference>
<feature type="domain" description="HTH araC/xylS-type" evidence="7">
    <location>
        <begin position="267"/>
        <end position="365"/>
    </location>
</feature>
<dbReference type="PRINTS" id="PR00032">
    <property type="entry name" value="HTHARAC"/>
</dbReference>
<evidence type="ECO:0000256" key="1">
    <source>
        <dbReference type="ARBA" id="ARBA00018672"/>
    </source>
</evidence>
<dbReference type="Gene3D" id="1.10.10.60">
    <property type="entry name" value="Homeodomain-like"/>
    <property type="match status" value="2"/>
</dbReference>
<evidence type="ECO:0000259" key="8">
    <source>
        <dbReference type="PROSITE" id="PS50110"/>
    </source>
</evidence>
<gene>
    <name evidence="9" type="ORF">SAMN04488695_10858</name>
</gene>
<sequence>MKRPWKVMIVDDMEVFRRQIRRLPLWNEDSSFLLHAEAADGIEALRMLEKEPVDLLISDIRMPRMDGLSLLKEVKARNLSKYVVFLSDYAEFSLAKEAIAFGIFDYLVKPVKEEELRSLFLKVSAHLSQVEKEKEEKRLLEEKLLDSVDLYYPQKEVLDLTERIVSGQEDALKKSASLVNTAYDALNLDLLKTALVLEKVYEEILMEVERRSPWLAPLYPHYQMSRSRLSKEASIQELELQFMDRMGRLVSIMAYLLPDKGEHPLVRELEEFILLHPEGKLTLDRLAEKFYLTKNHLGEVFKEETGLTLGEYLFRVKVQRAMVLLQEEELRSYEIAERLGYQSAEYFAKQFRKATGETPMEYRARMKEEKID</sequence>
<evidence type="ECO:0000256" key="5">
    <source>
        <dbReference type="ARBA" id="ARBA00024867"/>
    </source>
</evidence>
<dbReference type="InterPro" id="IPR020449">
    <property type="entry name" value="Tscrpt_reg_AraC-type_HTH"/>
</dbReference>
<proteinExistence type="predicted"/>
<keyword evidence="4" id="KW-0804">Transcription</keyword>
<evidence type="ECO:0000256" key="3">
    <source>
        <dbReference type="ARBA" id="ARBA00023125"/>
    </source>
</evidence>
<dbReference type="EMBL" id="FOVK01000008">
    <property type="protein sequence ID" value="SFN94410.1"/>
    <property type="molecule type" value="Genomic_DNA"/>
</dbReference>
<dbReference type="SMART" id="SM00342">
    <property type="entry name" value="HTH_ARAC"/>
    <property type="match status" value="1"/>
</dbReference>
<comment type="function">
    <text evidence="5">May play the central regulatory role in sporulation. It may be an element of the effector pathway responsible for the activation of sporulation genes in response to nutritional stress. Spo0A may act in concert with spo0H (a sigma factor) to control the expression of some genes that are critical to the sporulation process.</text>
</comment>
<evidence type="ECO:0000256" key="6">
    <source>
        <dbReference type="PROSITE-ProRule" id="PRU00169"/>
    </source>
</evidence>
<dbReference type="InterPro" id="IPR011006">
    <property type="entry name" value="CheY-like_superfamily"/>
</dbReference>
<name>A0A1I5D5D6_9CLOT</name>
<dbReference type="InterPro" id="IPR018060">
    <property type="entry name" value="HTH_AraC"/>
</dbReference>
<keyword evidence="10" id="KW-1185">Reference proteome</keyword>
<dbReference type="OrthoDB" id="9794370at2"/>
<dbReference type="GO" id="GO:0003700">
    <property type="term" value="F:DNA-binding transcription factor activity"/>
    <property type="evidence" value="ECO:0007669"/>
    <property type="project" value="InterPro"/>
</dbReference>
<accession>A0A1I5D5D6</accession>
<dbReference type="Gene3D" id="3.40.50.2300">
    <property type="match status" value="1"/>
</dbReference>
<dbReference type="SUPFAM" id="SSF52172">
    <property type="entry name" value="CheY-like"/>
    <property type="match status" value="1"/>
</dbReference>
<keyword evidence="2" id="KW-0805">Transcription regulation</keyword>
<dbReference type="RefSeq" id="WP_074912430.1">
    <property type="nucleotide sequence ID" value="NZ_FOVK01000008.1"/>
</dbReference>
<dbReference type="PANTHER" id="PTHR43280:SF2">
    <property type="entry name" value="HTH-TYPE TRANSCRIPTIONAL REGULATOR EXSA"/>
    <property type="match status" value="1"/>
</dbReference>
<dbReference type="InterPro" id="IPR009057">
    <property type="entry name" value="Homeodomain-like_sf"/>
</dbReference>
<dbReference type="PROSITE" id="PS50110">
    <property type="entry name" value="RESPONSE_REGULATORY"/>
    <property type="match status" value="1"/>
</dbReference>
<dbReference type="InterPro" id="IPR001789">
    <property type="entry name" value="Sig_transdc_resp-reg_receiver"/>
</dbReference>
<feature type="domain" description="Response regulatory" evidence="8">
    <location>
        <begin position="6"/>
        <end position="124"/>
    </location>
</feature>
<dbReference type="GO" id="GO:0000160">
    <property type="term" value="P:phosphorelay signal transduction system"/>
    <property type="evidence" value="ECO:0007669"/>
    <property type="project" value="InterPro"/>
</dbReference>
<evidence type="ECO:0000313" key="10">
    <source>
        <dbReference type="Proteomes" id="UP000181899"/>
    </source>
</evidence>
<organism evidence="9 10">
    <name type="scientific">Proteiniclasticum ruminis</name>
    <dbReference type="NCBI Taxonomy" id="398199"/>
    <lineage>
        <taxon>Bacteria</taxon>
        <taxon>Bacillati</taxon>
        <taxon>Bacillota</taxon>
        <taxon>Clostridia</taxon>
        <taxon>Eubacteriales</taxon>
        <taxon>Clostridiaceae</taxon>
        <taxon>Proteiniclasticum</taxon>
    </lineage>
</organism>
<dbReference type="PROSITE" id="PS01124">
    <property type="entry name" value="HTH_ARAC_FAMILY_2"/>
    <property type="match status" value="1"/>
</dbReference>
<evidence type="ECO:0000313" key="9">
    <source>
        <dbReference type="EMBL" id="SFN94410.1"/>
    </source>
</evidence>
<dbReference type="SUPFAM" id="SSF46689">
    <property type="entry name" value="Homeodomain-like"/>
    <property type="match status" value="2"/>
</dbReference>
<reference evidence="9 10" key="1">
    <citation type="submission" date="2016-10" db="EMBL/GenBank/DDBJ databases">
        <authorList>
            <person name="de Groot N.N."/>
        </authorList>
    </citation>
    <scope>NUCLEOTIDE SEQUENCE [LARGE SCALE GENOMIC DNA]</scope>
    <source>
        <strain evidence="9 10">ML2</strain>
    </source>
</reference>
<dbReference type="SMART" id="SM00448">
    <property type="entry name" value="REC"/>
    <property type="match status" value="1"/>
</dbReference>
<protein>
    <recommendedName>
        <fullName evidence="1">Stage 0 sporulation protein A homolog</fullName>
    </recommendedName>
</protein>
<evidence type="ECO:0000259" key="7">
    <source>
        <dbReference type="PROSITE" id="PS01124"/>
    </source>
</evidence>
<dbReference type="CDD" id="cd17536">
    <property type="entry name" value="REC_YesN-like"/>
    <property type="match status" value="1"/>
</dbReference>
<dbReference type="Proteomes" id="UP000181899">
    <property type="component" value="Unassembled WGS sequence"/>
</dbReference>
<dbReference type="Pfam" id="PF00072">
    <property type="entry name" value="Response_reg"/>
    <property type="match status" value="1"/>
</dbReference>
<feature type="modified residue" description="4-aspartylphosphate" evidence="6">
    <location>
        <position position="59"/>
    </location>
</feature>
<dbReference type="GO" id="GO:0043565">
    <property type="term" value="F:sequence-specific DNA binding"/>
    <property type="evidence" value="ECO:0007669"/>
    <property type="project" value="InterPro"/>
</dbReference>
<keyword evidence="6" id="KW-0597">Phosphoprotein</keyword>
<keyword evidence="3" id="KW-0238">DNA-binding</keyword>
<evidence type="ECO:0000256" key="2">
    <source>
        <dbReference type="ARBA" id="ARBA00023015"/>
    </source>
</evidence>
<dbReference type="AlphaFoldDB" id="A0A1I5D5D6"/>
<evidence type="ECO:0000256" key="4">
    <source>
        <dbReference type="ARBA" id="ARBA00023163"/>
    </source>
</evidence>